<feature type="binding site" evidence="5">
    <location>
        <position position="406"/>
    </location>
    <ligand>
        <name>Fe cation</name>
        <dbReference type="ChEBI" id="CHEBI:24875"/>
        <note>catalytic</note>
    </ligand>
</feature>
<dbReference type="GO" id="GO:0009570">
    <property type="term" value="C:chloroplast stroma"/>
    <property type="evidence" value="ECO:0007669"/>
    <property type="project" value="TreeGrafter"/>
</dbReference>
<evidence type="ECO:0000313" key="7">
    <source>
        <dbReference type="EMBL" id="KAJ9556319.1"/>
    </source>
</evidence>
<protein>
    <recommendedName>
        <fullName evidence="9">Carotenoid cleavage dioxygenase 4</fullName>
    </recommendedName>
</protein>
<keyword evidence="8" id="KW-1185">Reference proteome</keyword>
<keyword evidence="4 5" id="KW-0408">Iron</keyword>
<dbReference type="Proteomes" id="UP001172457">
    <property type="component" value="Chromosome 3"/>
</dbReference>
<proteinExistence type="inferred from homology"/>
<dbReference type="InterPro" id="IPR004294">
    <property type="entry name" value="Carotenoid_Oase"/>
</dbReference>
<evidence type="ECO:0000256" key="3">
    <source>
        <dbReference type="ARBA" id="ARBA00022964"/>
    </source>
</evidence>
<evidence type="ECO:0000256" key="5">
    <source>
        <dbReference type="PIRSR" id="PIRSR604294-1"/>
    </source>
</evidence>
<evidence type="ECO:0000256" key="6">
    <source>
        <dbReference type="SAM" id="MobiDB-lite"/>
    </source>
</evidence>
<dbReference type="GO" id="GO:0010436">
    <property type="term" value="F:carotenoid dioxygenase activity"/>
    <property type="evidence" value="ECO:0007669"/>
    <property type="project" value="TreeGrafter"/>
</dbReference>
<comment type="similarity">
    <text evidence="1">Belongs to the carotenoid oxygenase family.</text>
</comment>
<feature type="binding site" evidence="5">
    <location>
        <position position="291"/>
    </location>
    <ligand>
        <name>Fe cation</name>
        <dbReference type="ChEBI" id="CHEBI:24875"/>
        <note>catalytic</note>
    </ligand>
</feature>
<feature type="binding site" evidence="5">
    <location>
        <position position="588"/>
    </location>
    <ligand>
        <name>Fe cation</name>
        <dbReference type="ChEBI" id="CHEBI:24875"/>
        <note>catalytic</note>
    </ligand>
</feature>
<keyword evidence="3" id="KW-0223">Dioxygenase</keyword>
<keyword evidence="3" id="KW-0560">Oxidoreductase</keyword>
<evidence type="ECO:0000256" key="4">
    <source>
        <dbReference type="ARBA" id="ARBA00023004"/>
    </source>
</evidence>
<dbReference type="GO" id="GO:0016121">
    <property type="term" value="P:carotene catabolic process"/>
    <property type="evidence" value="ECO:0007669"/>
    <property type="project" value="TreeGrafter"/>
</dbReference>
<comment type="cofactor">
    <cofactor evidence="5">
        <name>Fe(2+)</name>
        <dbReference type="ChEBI" id="CHEBI:29033"/>
    </cofactor>
    <text evidence="5">Binds 1 Fe(2+) ion per subunit.</text>
</comment>
<gene>
    <name evidence="7" type="ORF">OSB04_010933</name>
</gene>
<feature type="compositionally biased region" description="Low complexity" evidence="6">
    <location>
        <begin position="1"/>
        <end position="21"/>
    </location>
</feature>
<evidence type="ECO:0000256" key="2">
    <source>
        <dbReference type="ARBA" id="ARBA00022723"/>
    </source>
</evidence>
<feature type="region of interest" description="Disordered" evidence="6">
    <location>
        <begin position="1"/>
        <end position="27"/>
    </location>
</feature>
<dbReference type="PANTHER" id="PTHR10543:SF46">
    <property type="entry name" value="CAROTENOID CLEAVAGE DIOXYGENASE 4, CHLOROPLASTIC-RELATED"/>
    <property type="match status" value="1"/>
</dbReference>
<feature type="region of interest" description="Disordered" evidence="6">
    <location>
        <begin position="45"/>
        <end position="68"/>
    </location>
</feature>
<evidence type="ECO:0000256" key="1">
    <source>
        <dbReference type="ARBA" id="ARBA00006787"/>
    </source>
</evidence>
<dbReference type="EMBL" id="JARYMX010000003">
    <property type="protein sequence ID" value="KAJ9556319.1"/>
    <property type="molecule type" value="Genomic_DNA"/>
</dbReference>
<reference evidence="7" key="1">
    <citation type="submission" date="2023-03" db="EMBL/GenBank/DDBJ databases">
        <title>Chromosome-scale reference genome and RAD-based genetic map of yellow starthistle (Centaurea solstitialis) reveal putative structural variation and QTLs associated with invader traits.</title>
        <authorList>
            <person name="Reatini B."/>
            <person name="Cang F.A."/>
            <person name="Jiang Q."/>
            <person name="Mckibben M.T.W."/>
            <person name="Barker M.S."/>
            <person name="Rieseberg L.H."/>
            <person name="Dlugosch K.M."/>
        </authorList>
    </citation>
    <scope>NUCLEOTIDE SEQUENCE</scope>
    <source>
        <strain evidence="7">CAN-66</strain>
        <tissue evidence="7">Leaf</tissue>
    </source>
</reference>
<accession>A0AA38T8H9</accession>
<dbReference type="AlphaFoldDB" id="A0AA38T8H9"/>
<keyword evidence="2 5" id="KW-0479">Metal-binding</keyword>
<comment type="caution">
    <text evidence="7">The sequence shown here is derived from an EMBL/GenBank/DDBJ whole genome shotgun (WGS) entry which is preliminary data.</text>
</comment>
<dbReference type="Pfam" id="PF03055">
    <property type="entry name" value="RPE65"/>
    <property type="match status" value="1"/>
</dbReference>
<name>A0AA38T8H9_9ASTR</name>
<evidence type="ECO:0000313" key="8">
    <source>
        <dbReference type="Proteomes" id="UP001172457"/>
    </source>
</evidence>
<evidence type="ECO:0008006" key="9">
    <source>
        <dbReference type="Google" id="ProtNLM"/>
    </source>
</evidence>
<organism evidence="7 8">
    <name type="scientific">Centaurea solstitialis</name>
    <name type="common">yellow star-thistle</name>
    <dbReference type="NCBI Taxonomy" id="347529"/>
    <lineage>
        <taxon>Eukaryota</taxon>
        <taxon>Viridiplantae</taxon>
        <taxon>Streptophyta</taxon>
        <taxon>Embryophyta</taxon>
        <taxon>Tracheophyta</taxon>
        <taxon>Spermatophyta</taxon>
        <taxon>Magnoliopsida</taxon>
        <taxon>eudicotyledons</taxon>
        <taxon>Gunneridae</taxon>
        <taxon>Pentapetalae</taxon>
        <taxon>asterids</taxon>
        <taxon>campanulids</taxon>
        <taxon>Asterales</taxon>
        <taxon>Asteraceae</taxon>
        <taxon>Carduoideae</taxon>
        <taxon>Cardueae</taxon>
        <taxon>Centaureinae</taxon>
        <taxon>Centaurea</taxon>
    </lineage>
</organism>
<feature type="binding site" evidence="5">
    <location>
        <position position="341"/>
    </location>
    <ligand>
        <name>Fe cation</name>
        <dbReference type="ChEBI" id="CHEBI:24875"/>
        <note>catalytic</note>
    </ligand>
</feature>
<dbReference type="PANTHER" id="PTHR10543">
    <property type="entry name" value="BETA-CAROTENE DIOXYGENASE"/>
    <property type="match status" value="1"/>
</dbReference>
<sequence>MYSLSSSFLPTSSPPYSTLSQLPPPPWSSLPPSCPICIRSIRIEEKPQTITTTTKRAGQDQTKKPTPSLNIEKHVTSSMVKNDQSLPATILNAFDNIINDFIDPPLRHSIDPRNGLSNNFSPVNELPPTDCEISEGALPSCLSGVYFRNGANPQFLPRGPYHLFDGDGMLHAIRISKGKATLCSRYVKTYKYNIEKEVGFPIILNVFSGFNGLIASMARMAVTGGRVLAGQLDPFKGNGPANTSLAFFGNKLYALGETDLPYAIKLAPDGDIITIGRQDFDGKLSMRMTAHPKIDPITKEAFAFSCTSIPPFLTFFRFNENGEKQADVPIFSMTNPTSFIHDFAITKNYAIFSEIQITINPIAMIGGGSLFNLDPKTVPRVGVIPRYAKNELEMKWFEVPGWNTVHSINAWEEDGGDTVIMVGTNMLLVDPLLEKIENVHVVVEKMTINLKTGIVSRQLLSTRNLELPTINPAFIAVKNRYVYCGVGDPMPKIAGIVKIDVSLSKVGQDQECVVASRMFGPGCFGGEPFFVANESRNTDADEDDGYLVSYVHNENTGESRFLVMDAKSPTLEIVCDVKLPHRVPYGFHGLFVKESDINKP</sequence>
<dbReference type="GO" id="GO:0046872">
    <property type="term" value="F:metal ion binding"/>
    <property type="evidence" value="ECO:0007669"/>
    <property type="project" value="UniProtKB-KW"/>
</dbReference>